<organism evidence="2">
    <name type="scientific">Citrus-associated rhabdovirus</name>
    <dbReference type="NCBI Taxonomy" id="2754374"/>
    <lineage>
        <taxon>Viruses</taxon>
        <taxon>Riboviria</taxon>
        <taxon>Orthornavirae</taxon>
        <taxon>Negarnaviricota</taxon>
        <taxon>Haploviricotina</taxon>
        <taxon>Monjiviricetes</taxon>
        <taxon>Mononegavirales</taxon>
        <taxon>Rhabdoviridae</taxon>
        <taxon>Betarhabdovirinae</taxon>
        <taxon>Betacytorhabdovirus</taxon>
        <taxon>Betacytorhabdovirus caricae</taxon>
        <taxon>Cytorhabdovirus caricae</taxon>
    </lineage>
</organism>
<gene>
    <name evidence="2" type="primary">G</name>
</gene>
<keyword evidence="1" id="KW-0472">Membrane</keyword>
<evidence type="ECO:0000256" key="1">
    <source>
        <dbReference type="SAM" id="Phobius"/>
    </source>
</evidence>
<reference evidence="2" key="1">
    <citation type="journal article" date="2020" name="Phytopathology">
        <title>Natural defect of a plant rhabdovirus glycoprotein gene: a case study of virus-plant co-evolution.</title>
        <authorList>
            <person name="Zhang S."/>
            <person name="Huang A."/>
            <person name="Zhou X."/>
            <person name="Li Z."/>
            <person name="Dietzgen R.G."/>
            <person name="Zhou C.Y."/>
            <person name="Cao M."/>
        </authorList>
    </citation>
    <scope>NUCLEOTIDE SEQUENCE</scope>
    <source>
        <strain evidence="2">PF1</strain>
    </source>
</reference>
<proteinExistence type="predicted"/>
<dbReference type="EMBL" id="MT302541">
    <property type="protein sequence ID" value="QMS92516.1"/>
    <property type="molecule type" value="Viral_cRNA"/>
</dbReference>
<name>A0A7D7LFQ1_9RHAB</name>
<evidence type="ECO:0000313" key="2">
    <source>
        <dbReference type="EMBL" id="QMS92516.1"/>
    </source>
</evidence>
<keyword evidence="1" id="KW-0812">Transmembrane</keyword>
<sequence length="520" mass="58283">MMLRRATLLVMFLWVTQTHSEFSHHILPAPIICGEQFPTSEYNELSCMSSCNLENFAGEPFNITLYDQLHDASVVMAYCKKVRMQQTFTKTWSFSTFASDLTVVALSPTFAECKMAWDAKCKDSECLIKPDPIVPVYYYASSHEVIQEGIVIEAHKYNTVVKIKAEDQIMIDGEFHPYAKGSLYMQDKMTWVMWNPKAEEKCELAPTVSTQCIFTIKGMLNCDSLGIVINASSAVAATVCGQTSGVLIDNLGVVFKFGHFGQQFKTPSFPITRMDSSDAIEELIMAVQLSSQVLRSEACVRSCLGHDGTRVLENAEFFGDKIVSNRSGVLKLCRYQPTCKLTLPIRICSGTSLVRVKCGVASYWWSLDTLEADTTYYCASHVAERERAQLIVNGRALEMNSSGIFLSGNVSKSSFYDFVPKNTYTVVSHESLKETLTNRNSFSTPWEKSHSSSKTESYNVFVAAWNGITGFFQHITLILTVSGTLIGLIFGYMLLKQVFPLRRATDYKYGHELQTFPIFA</sequence>
<feature type="transmembrane region" description="Helical" evidence="1">
    <location>
        <begin position="471"/>
        <end position="495"/>
    </location>
</feature>
<accession>A0A7D7LFQ1</accession>
<keyword evidence="1" id="KW-1133">Transmembrane helix</keyword>
<protein>
    <submittedName>
        <fullName evidence="2">Glycoprotein</fullName>
    </submittedName>
</protein>